<dbReference type="NCBIfam" id="TIGR00731">
    <property type="entry name" value="bL25_bact_ctc"/>
    <property type="match status" value="1"/>
</dbReference>
<dbReference type="Gene3D" id="2.40.240.10">
    <property type="entry name" value="Ribosomal Protein L25, Chain P"/>
    <property type="match status" value="1"/>
</dbReference>
<dbReference type="GO" id="GO:0006412">
    <property type="term" value="P:translation"/>
    <property type="evidence" value="ECO:0007669"/>
    <property type="project" value="UniProtKB-UniRule"/>
</dbReference>
<dbReference type="AlphaFoldDB" id="A0A6P1MAB8"/>
<feature type="region of interest" description="Disordered" evidence="6">
    <location>
        <begin position="1"/>
        <end position="33"/>
    </location>
</feature>
<comment type="function">
    <text evidence="5">This is one of the proteins that binds to the 5S RNA in the ribosome where it forms part of the central protuberance.</text>
</comment>
<keyword evidence="10" id="KW-1185">Reference proteome</keyword>
<dbReference type="PANTHER" id="PTHR33284:SF1">
    <property type="entry name" value="RIBOSOMAL PROTEIN L25_GLN-TRNA SYNTHETASE, ANTI-CODON-BINDING DOMAIN-CONTAINING PROTEIN"/>
    <property type="match status" value="1"/>
</dbReference>
<dbReference type="InterPro" id="IPR011035">
    <property type="entry name" value="Ribosomal_bL25/Gln-tRNA_synth"/>
</dbReference>
<keyword evidence="2 5" id="KW-0694">RNA-binding</keyword>
<feature type="domain" description="Large ribosomal subunit protein bL25 beta" evidence="8">
    <location>
        <begin position="100"/>
        <end position="185"/>
    </location>
</feature>
<proteinExistence type="inferred from homology"/>
<dbReference type="CDD" id="cd00495">
    <property type="entry name" value="Ribosomal_L25_TL5_CTC"/>
    <property type="match status" value="1"/>
</dbReference>
<evidence type="ECO:0000313" key="10">
    <source>
        <dbReference type="Proteomes" id="UP000464954"/>
    </source>
</evidence>
<dbReference type="InterPro" id="IPR020056">
    <property type="entry name" value="Rbsml_bL25/Gln-tRNA_synth_N"/>
</dbReference>
<dbReference type="InterPro" id="IPR020930">
    <property type="entry name" value="Ribosomal_uL5_bac-type"/>
</dbReference>
<accession>A0A6P1MAB8</accession>
<dbReference type="Pfam" id="PF14693">
    <property type="entry name" value="Ribosomal_TL5_C"/>
    <property type="match status" value="1"/>
</dbReference>
<name>A0A6P1MAB8_9BACT</name>
<dbReference type="RefSeq" id="WP_160626912.1">
    <property type="nucleotide sequence ID" value="NZ_CP047593.1"/>
</dbReference>
<feature type="domain" description="Large ribosomal subunit protein bL25 L25" evidence="7">
    <location>
        <begin position="7"/>
        <end position="92"/>
    </location>
</feature>
<comment type="subunit">
    <text evidence="5">Part of the 50S ribosomal subunit; part of the 5S rRNA/L5/L18/L25 subcomplex. Contacts the 5S rRNA. Binds to the 5S rRNA independently of L5 and L18.</text>
</comment>
<evidence type="ECO:0000256" key="3">
    <source>
        <dbReference type="ARBA" id="ARBA00022980"/>
    </source>
</evidence>
<keyword evidence="1 5" id="KW-0699">rRNA-binding</keyword>
<dbReference type="Gene3D" id="2.170.120.20">
    <property type="entry name" value="Ribosomal protein L25, beta domain"/>
    <property type="match status" value="1"/>
</dbReference>
<evidence type="ECO:0000259" key="7">
    <source>
        <dbReference type="Pfam" id="PF01386"/>
    </source>
</evidence>
<dbReference type="Pfam" id="PF01386">
    <property type="entry name" value="Ribosomal_L25p"/>
    <property type="match status" value="1"/>
</dbReference>
<keyword evidence="4 5" id="KW-0687">Ribonucleoprotein</keyword>
<evidence type="ECO:0000256" key="1">
    <source>
        <dbReference type="ARBA" id="ARBA00022730"/>
    </source>
</evidence>
<comment type="similarity">
    <text evidence="5">Belongs to the bacterial ribosomal protein bL25 family. CTC subfamily.</text>
</comment>
<dbReference type="GO" id="GO:0022625">
    <property type="term" value="C:cytosolic large ribosomal subunit"/>
    <property type="evidence" value="ECO:0007669"/>
    <property type="project" value="TreeGrafter"/>
</dbReference>
<evidence type="ECO:0000256" key="5">
    <source>
        <dbReference type="HAMAP-Rule" id="MF_01334"/>
    </source>
</evidence>
<keyword evidence="3 5" id="KW-0689">Ribosomal protein</keyword>
<dbReference type="InterPro" id="IPR037121">
    <property type="entry name" value="Ribosomal_bL25_C"/>
</dbReference>
<reference evidence="9 10" key="1">
    <citation type="submission" date="2020-01" db="EMBL/GenBank/DDBJ databases">
        <title>Ponticoccus aerotolerans gen. nov., sp. nov., an anaerobic bacterium and proposal of Ponticoccusceae fam. nov., Ponticoccusles ord. nov. and Ponticoccuse classis nov. in the phylum Kiritimatiellaeota.</title>
        <authorList>
            <person name="Zhou L.Y."/>
            <person name="Du Z.J."/>
        </authorList>
    </citation>
    <scope>NUCLEOTIDE SEQUENCE [LARGE SCALE GENOMIC DNA]</scope>
    <source>
        <strain evidence="9 10">S-5007</strain>
    </source>
</reference>
<protein>
    <recommendedName>
        <fullName evidence="5">Large ribosomal subunit protein bL25</fullName>
    </recommendedName>
    <alternativeName>
        <fullName evidence="5">General stress protein CTC</fullName>
    </alternativeName>
</protein>
<evidence type="ECO:0000256" key="4">
    <source>
        <dbReference type="ARBA" id="ARBA00023274"/>
    </source>
</evidence>
<dbReference type="InterPro" id="IPR020057">
    <property type="entry name" value="Ribosomal_bL25_b-dom"/>
</dbReference>
<dbReference type="InterPro" id="IPR001021">
    <property type="entry name" value="Ribosomal_bL25_long"/>
</dbReference>
<evidence type="ECO:0000256" key="2">
    <source>
        <dbReference type="ARBA" id="ARBA00022884"/>
    </source>
</evidence>
<dbReference type="GO" id="GO:0003735">
    <property type="term" value="F:structural constituent of ribosome"/>
    <property type="evidence" value="ECO:0007669"/>
    <property type="project" value="InterPro"/>
</dbReference>
<dbReference type="HAMAP" id="MF_01334">
    <property type="entry name" value="Ribosomal_bL25_CTC"/>
    <property type="match status" value="1"/>
</dbReference>
<organism evidence="9 10">
    <name type="scientific">Tichowtungia aerotolerans</name>
    <dbReference type="NCBI Taxonomy" id="2697043"/>
    <lineage>
        <taxon>Bacteria</taxon>
        <taxon>Pseudomonadati</taxon>
        <taxon>Kiritimatiellota</taxon>
        <taxon>Tichowtungiia</taxon>
        <taxon>Tichowtungiales</taxon>
        <taxon>Tichowtungiaceae</taxon>
        <taxon>Tichowtungia</taxon>
    </lineage>
</organism>
<evidence type="ECO:0000313" key="9">
    <source>
        <dbReference type="EMBL" id="QHI68516.1"/>
    </source>
</evidence>
<dbReference type="InterPro" id="IPR029751">
    <property type="entry name" value="Ribosomal_L25_dom"/>
</dbReference>
<dbReference type="SUPFAM" id="SSF50715">
    <property type="entry name" value="Ribosomal protein L25-like"/>
    <property type="match status" value="1"/>
</dbReference>
<dbReference type="Proteomes" id="UP000464954">
    <property type="component" value="Chromosome"/>
</dbReference>
<dbReference type="KEGG" id="taer:GT409_03280"/>
<gene>
    <name evidence="5" type="primary">rplY</name>
    <name evidence="5" type="synonym">ctc</name>
    <name evidence="9" type="ORF">GT409_03280</name>
</gene>
<sequence length="212" mass="22874">MDAKMIVSSRELKGSSNARRMRRDGQIPGVVYGDGGEARPVSLPAHEFEQMLHHHAGEQMMVEIELDGKTESVLLKDVQHDPLSGNVIHVDFLEVALNKKIKVQVPVEPVGEAEGVKSQGGILDHSLYSLDVECLPADILEKIEVDVSALKIGDVMTVKDISIDTSKYTILADEDIVVTSVLAPRLAAETEGEEGAEGAGPEVITEKKEGAE</sequence>
<evidence type="ECO:0000259" key="8">
    <source>
        <dbReference type="Pfam" id="PF14693"/>
    </source>
</evidence>
<dbReference type="NCBIfam" id="NF004133">
    <property type="entry name" value="PRK05618.2-4"/>
    <property type="match status" value="1"/>
</dbReference>
<dbReference type="GO" id="GO:0008097">
    <property type="term" value="F:5S rRNA binding"/>
    <property type="evidence" value="ECO:0007669"/>
    <property type="project" value="InterPro"/>
</dbReference>
<evidence type="ECO:0000256" key="6">
    <source>
        <dbReference type="SAM" id="MobiDB-lite"/>
    </source>
</evidence>
<dbReference type="EMBL" id="CP047593">
    <property type="protein sequence ID" value="QHI68516.1"/>
    <property type="molecule type" value="Genomic_DNA"/>
</dbReference>
<feature type="region of interest" description="Disordered" evidence="6">
    <location>
        <begin position="188"/>
        <end position="212"/>
    </location>
</feature>
<dbReference type="PANTHER" id="PTHR33284">
    <property type="entry name" value="RIBOSOMAL PROTEIN L25/GLN-TRNA SYNTHETASE, ANTI-CODON-BINDING DOMAIN-CONTAINING PROTEIN"/>
    <property type="match status" value="1"/>
</dbReference>